<evidence type="ECO:0000256" key="1">
    <source>
        <dbReference type="SAM" id="Phobius"/>
    </source>
</evidence>
<gene>
    <name evidence="2" type="ORF">FL82_18187</name>
</gene>
<evidence type="ECO:0000313" key="2">
    <source>
        <dbReference type="EMBL" id="OZF79370.1"/>
    </source>
</evidence>
<feature type="non-terminal residue" evidence="2">
    <location>
        <position position="1"/>
    </location>
</feature>
<name>A0A260Z109_CAERE</name>
<keyword evidence="3" id="KW-1185">Reference proteome</keyword>
<protein>
    <submittedName>
        <fullName evidence="2">Uncharacterized protein</fullName>
    </submittedName>
</protein>
<comment type="caution">
    <text evidence="2">The sequence shown here is derived from an EMBL/GenBank/DDBJ whole genome shotgun (WGS) entry which is preliminary data.</text>
</comment>
<feature type="transmembrane region" description="Helical" evidence="1">
    <location>
        <begin position="30"/>
        <end position="54"/>
    </location>
</feature>
<keyword evidence="1" id="KW-0812">Transmembrane</keyword>
<reference evidence="2" key="1">
    <citation type="submission" date="2017-08" db="EMBL/GenBank/DDBJ databases">
        <authorList>
            <person name="de Groot N.N."/>
        </authorList>
    </citation>
    <scope>NUCLEOTIDE SEQUENCE [LARGE SCALE GENOMIC DNA]</scope>
    <source>
        <strain evidence="2">PX439</strain>
    </source>
</reference>
<accession>A0A260Z109</accession>
<evidence type="ECO:0000313" key="3">
    <source>
        <dbReference type="Proteomes" id="UP000216624"/>
    </source>
</evidence>
<dbReference type="AlphaFoldDB" id="A0A260Z109"/>
<keyword evidence="1" id="KW-1133">Transmembrane helix</keyword>
<keyword evidence="1" id="KW-0472">Membrane</keyword>
<organism evidence="2 3">
    <name type="scientific">Caenorhabditis remanei</name>
    <name type="common">Caenorhabditis vulgaris</name>
    <dbReference type="NCBI Taxonomy" id="31234"/>
    <lineage>
        <taxon>Eukaryota</taxon>
        <taxon>Metazoa</taxon>
        <taxon>Ecdysozoa</taxon>
        <taxon>Nematoda</taxon>
        <taxon>Chromadorea</taxon>
        <taxon>Rhabditida</taxon>
        <taxon>Rhabditina</taxon>
        <taxon>Rhabditomorpha</taxon>
        <taxon>Rhabditoidea</taxon>
        <taxon>Rhabditidae</taxon>
        <taxon>Peloderinae</taxon>
        <taxon>Caenorhabditis</taxon>
    </lineage>
</organism>
<dbReference type="EMBL" id="NMWX01000488">
    <property type="protein sequence ID" value="OZF79370.1"/>
    <property type="molecule type" value="Genomic_DNA"/>
</dbReference>
<dbReference type="Proteomes" id="UP000216624">
    <property type="component" value="Unassembled WGS sequence"/>
</dbReference>
<sequence length="108" mass="12556">MTVISNRALSDSVAPICEIFPSSTSILWKLAVGIPVVIAFILAIFIAYHARLAWIRQELKMRREKDLEEIMERMVDHYDDEYEVVDESPLPYYMRKKNGGHYAPLQQL</sequence>
<proteinExistence type="predicted"/>